<reference evidence="2 3" key="1">
    <citation type="submission" date="2015-04" db="EMBL/GenBank/DDBJ databases">
        <title>Whole genome shotgun sequence of Flavihumibacter petaseus NBRC 106054.</title>
        <authorList>
            <person name="Miyazawa S."/>
            <person name="Hosoyama A."/>
            <person name="Hashimoto M."/>
            <person name="Noguchi M."/>
            <person name="Tsuchikane K."/>
            <person name="Ohji S."/>
            <person name="Yamazoe A."/>
            <person name="Ichikawa N."/>
            <person name="Kimura A."/>
            <person name="Fujita N."/>
        </authorList>
    </citation>
    <scope>NUCLEOTIDE SEQUENCE [LARGE SCALE GENOMIC DNA]</scope>
    <source>
        <strain evidence="2 3">NBRC 106054</strain>
    </source>
</reference>
<evidence type="ECO:0000259" key="1">
    <source>
        <dbReference type="PROSITE" id="PS50042"/>
    </source>
</evidence>
<comment type="caution">
    <text evidence="2">The sequence shown here is derived from an EMBL/GenBank/DDBJ whole genome shotgun (WGS) entry which is preliminary data.</text>
</comment>
<keyword evidence="3" id="KW-1185">Reference proteome</keyword>
<accession>A0A0E9N1V9</accession>
<dbReference type="EMBL" id="BBWV01000002">
    <property type="protein sequence ID" value="GAO43616.1"/>
    <property type="molecule type" value="Genomic_DNA"/>
</dbReference>
<dbReference type="SUPFAM" id="SSF51206">
    <property type="entry name" value="cAMP-binding domain-like"/>
    <property type="match status" value="1"/>
</dbReference>
<dbReference type="InterPro" id="IPR014710">
    <property type="entry name" value="RmlC-like_jellyroll"/>
</dbReference>
<gene>
    <name evidence="2" type="ORF">FPE01S_02_07220</name>
</gene>
<evidence type="ECO:0000313" key="3">
    <source>
        <dbReference type="Proteomes" id="UP000033121"/>
    </source>
</evidence>
<dbReference type="InterPro" id="IPR000595">
    <property type="entry name" value="cNMP-bd_dom"/>
</dbReference>
<dbReference type="Pfam" id="PF00027">
    <property type="entry name" value="cNMP_binding"/>
    <property type="match status" value="1"/>
</dbReference>
<dbReference type="PROSITE" id="PS50042">
    <property type="entry name" value="CNMP_BINDING_3"/>
    <property type="match status" value="1"/>
</dbReference>
<organism evidence="2 3">
    <name type="scientific">Flavihumibacter petaseus NBRC 106054</name>
    <dbReference type="NCBI Taxonomy" id="1220578"/>
    <lineage>
        <taxon>Bacteria</taxon>
        <taxon>Pseudomonadati</taxon>
        <taxon>Bacteroidota</taxon>
        <taxon>Chitinophagia</taxon>
        <taxon>Chitinophagales</taxon>
        <taxon>Chitinophagaceae</taxon>
        <taxon>Flavihumibacter</taxon>
    </lineage>
</organism>
<dbReference type="InterPro" id="IPR018490">
    <property type="entry name" value="cNMP-bd_dom_sf"/>
</dbReference>
<evidence type="ECO:0000313" key="2">
    <source>
        <dbReference type="EMBL" id="GAO43616.1"/>
    </source>
</evidence>
<feature type="domain" description="Cyclic nucleotide-binding" evidence="1">
    <location>
        <begin position="19"/>
        <end position="136"/>
    </location>
</feature>
<dbReference type="OrthoDB" id="792939at2"/>
<name>A0A0E9N1V9_9BACT</name>
<protein>
    <recommendedName>
        <fullName evidence="1">Cyclic nucleotide-binding domain-containing protein</fullName>
    </recommendedName>
</protein>
<sequence>MENWKIPGLEGFGKQIQQLFAYFNAHIGMNMATFERLMTYCTIRRFDKKRIFLRPGETDQYFNLILKGVVRKYVVAGKKEYTLQLSTEGHFIHCELSYFTGKPTAAYLETLEPVILVSLSKTNMDRLLEEVPELNRLARLMIGEMHVRKEVRDLNHLRLTARERFLQYVKRHPGMLQRVSQRYIASYLHIKPETFSRLKHLLREPKVAAPGNA</sequence>
<dbReference type="AlphaFoldDB" id="A0A0E9N1V9"/>
<dbReference type="Gene3D" id="2.60.120.10">
    <property type="entry name" value="Jelly Rolls"/>
    <property type="match status" value="1"/>
</dbReference>
<dbReference type="CDD" id="cd00038">
    <property type="entry name" value="CAP_ED"/>
    <property type="match status" value="1"/>
</dbReference>
<dbReference type="Proteomes" id="UP000033121">
    <property type="component" value="Unassembled WGS sequence"/>
</dbReference>
<dbReference type="RefSeq" id="WP_046369466.1">
    <property type="nucleotide sequence ID" value="NZ_BBWV01000002.1"/>
</dbReference>
<dbReference type="STRING" id="1220578.FPE01S_02_07220"/>
<proteinExistence type="predicted"/>